<dbReference type="InterPro" id="IPR011761">
    <property type="entry name" value="ATP-grasp"/>
</dbReference>
<evidence type="ECO:0000259" key="5">
    <source>
        <dbReference type="PROSITE" id="PS50975"/>
    </source>
</evidence>
<dbReference type="InterPro" id="IPR052032">
    <property type="entry name" value="ATP-dep_AA_Ligase"/>
</dbReference>
<organism evidence="6 7">
    <name type="scientific">Thermoactinomyces mirandus</name>
    <dbReference type="NCBI Taxonomy" id="2756294"/>
    <lineage>
        <taxon>Bacteria</taxon>
        <taxon>Bacillati</taxon>
        <taxon>Bacillota</taxon>
        <taxon>Bacilli</taxon>
        <taxon>Bacillales</taxon>
        <taxon>Thermoactinomycetaceae</taxon>
        <taxon>Thermoactinomyces</taxon>
    </lineage>
</organism>
<dbReference type="InterPro" id="IPR040570">
    <property type="entry name" value="LAL_C2"/>
</dbReference>
<keyword evidence="3 4" id="KW-0067">ATP-binding</keyword>
<name>A0A7W1XUI9_9BACL</name>
<evidence type="ECO:0000313" key="6">
    <source>
        <dbReference type="EMBL" id="MBA4603317.1"/>
    </source>
</evidence>
<evidence type="ECO:0000256" key="4">
    <source>
        <dbReference type="PROSITE-ProRule" id="PRU00409"/>
    </source>
</evidence>
<evidence type="ECO:0000256" key="2">
    <source>
        <dbReference type="ARBA" id="ARBA00022741"/>
    </source>
</evidence>
<dbReference type="EMBL" id="JACEOL010000047">
    <property type="protein sequence ID" value="MBA4603317.1"/>
    <property type="molecule type" value="Genomic_DNA"/>
</dbReference>
<dbReference type="Pfam" id="PF13535">
    <property type="entry name" value="ATP-grasp_4"/>
    <property type="match status" value="1"/>
</dbReference>
<dbReference type="GO" id="GO:0005524">
    <property type="term" value="F:ATP binding"/>
    <property type="evidence" value="ECO:0007669"/>
    <property type="project" value="UniProtKB-UniRule"/>
</dbReference>
<dbReference type="InterPro" id="IPR041472">
    <property type="entry name" value="BL00235/CARNS1_N"/>
</dbReference>
<dbReference type="Proteomes" id="UP000538292">
    <property type="component" value="Unassembled WGS sequence"/>
</dbReference>
<dbReference type="Pfam" id="PF18603">
    <property type="entry name" value="LAL_C2"/>
    <property type="match status" value="1"/>
</dbReference>
<comment type="caution">
    <text evidence="6">The sequence shown here is derived from an EMBL/GenBank/DDBJ whole genome shotgun (WGS) entry which is preliminary data.</text>
</comment>
<dbReference type="PANTHER" id="PTHR43585:SF2">
    <property type="entry name" value="ATP-GRASP ENZYME FSQD"/>
    <property type="match status" value="1"/>
</dbReference>
<keyword evidence="7" id="KW-1185">Reference proteome</keyword>
<dbReference type="Gene3D" id="3.40.50.20">
    <property type="match status" value="1"/>
</dbReference>
<dbReference type="GO" id="GO:0046872">
    <property type="term" value="F:metal ion binding"/>
    <property type="evidence" value="ECO:0007669"/>
    <property type="project" value="InterPro"/>
</dbReference>
<dbReference type="Pfam" id="PF18130">
    <property type="entry name" value="ATPgrasp_N"/>
    <property type="match status" value="1"/>
</dbReference>
<keyword evidence="2 4" id="KW-0547">Nucleotide-binding</keyword>
<dbReference type="SUPFAM" id="SSF56059">
    <property type="entry name" value="Glutathione synthetase ATP-binding domain-like"/>
    <property type="match status" value="1"/>
</dbReference>
<dbReference type="AlphaFoldDB" id="A0A7W1XUI9"/>
<keyword evidence="1" id="KW-0436">Ligase</keyword>
<feature type="domain" description="ATP-grasp" evidence="5">
    <location>
        <begin position="112"/>
        <end position="301"/>
    </location>
</feature>
<dbReference type="GO" id="GO:0016874">
    <property type="term" value="F:ligase activity"/>
    <property type="evidence" value="ECO:0007669"/>
    <property type="project" value="UniProtKB-KW"/>
</dbReference>
<evidence type="ECO:0000256" key="1">
    <source>
        <dbReference type="ARBA" id="ARBA00022598"/>
    </source>
</evidence>
<proteinExistence type="predicted"/>
<reference evidence="6 7" key="1">
    <citation type="submission" date="2020-07" db="EMBL/GenBank/DDBJ databases">
        <title>Thermoactinomyces phylogeny.</title>
        <authorList>
            <person name="Dunlap C."/>
        </authorList>
    </citation>
    <scope>NUCLEOTIDE SEQUENCE [LARGE SCALE GENOMIC DNA]</scope>
    <source>
        <strain evidence="6 7">AMNI-1</strain>
    </source>
</reference>
<evidence type="ECO:0000256" key="3">
    <source>
        <dbReference type="ARBA" id="ARBA00022840"/>
    </source>
</evidence>
<evidence type="ECO:0000313" key="7">
    <source>
        <dbReference type="Proteomes" id="UP000538292"/>
    </source>
</evidence>
<dbReference type="Gene3D" id="3.30.470.20">
    <property type="entry name" value="ATP-grasp fold, B domain"/>
    <property type="match status" value="1"/>
</dbReference>
<sequence length="394" mass="43875">MMKRKKIILIGSYTHHLERAVMQGYDVIFIQQKNKITPKDLELAKEVYAIDFQNPDSLLELGSYFKKAHLIEGVFSFTENGLIPAAILAENLGVESNSLNTVHLLKNKLEMRKHLSEKGIAGVSCREGKQLEDVFSFANAYGYPLVVKPIEGTGSQGILLLKSNEEVFTNLPTWLYENGVPFLIEEFIDGPEFSVETFSINGQHQVIAITQKEVQENFVEIAHSVPAIINKEQKQLISNTVHAFLDTVGLRHGPSHTEVKWTRKGPKIIESHNRPGGDRITDLVCMVYGIDLIAWTLDPGGGNKFIRYPSTARGAAIRFLALPPGTVQSMNPPDILKHVPFVVKYQVNIRPGDRIGAIKKSSDRQGFVMTIGESSQTALEACDRAIQLLDICIK</sequence>
<dbReference type="PANTHER" id="PTHR43585">
    <property type="entry name" value="FUMIPYRROLE BIOSYNTHESIS PROTEIN C"/>
    <property type="match status" value="1"/>
</dbReference>
<gene>
    <name evidence="6" type="ORF">H2C83_13505</name>
</gene>
<protein>
    <submittedName>
        <fullName evidence="6">ATP-grasp domain-containing protein</fullName>
    </submittedName>
</protein>
<accession>A0A7W1XUI9</accession>
<dbReference type="PROSITE" id="PS50975">
    <property type="entry name" value="ATP_GRASP"/>
    <property type="match status" value="1"/>
</dbReference>